<keyword evidence="1" id="KW-0732">Signal</keyword>
<dbReference type="AlphaFoldDB" id="A0A975GBN1"/>
<dbReference type="RefSeq" id="WP_207561891.1">
    <property type="nucleotide sequence ID" value="NZ_CP046072.1"/>
</dbReference>
<accession>A0A975GBN1</accession>
<dbReference type="EMBL" id="CP046072">
    <property type="protein sequence ID" value="QSZ40612.1"/>
    <property type="molecule type" value="Genomic_DNA"/>
</dbReference>
<evidence type="ECO:0000313" key="2">
    <source>
        <dbReference type="EMBL" id="QSZ40612.1"/>
    </source>
</evidence>
<reference evidence="2" key="2">
    <citation type="submission" date="2021-04" db="EMBL/GenBank/DDBJ databases">
        <title>Isolation and characterization of a novel species of the genus Sulfurimonas.</title>
        <authorList>
            <person name="Fukui M."/>
        </authorList>
    </citation>
    <scope>NUCLEOTIDE SEQUENCE</scope>
    <source>
        <strain evidence="2">H1576</strain>
    </source>
</reference>
<gene>
    <name evidence="2" type="ORF">GJV85_00250</name>
</gene>
<dbReference type="KEGG" id="saqt:GJV85_00250"/>
<feature type="chain" id="PRO_5037077229" evidence="1">
    <location>
        <begin position="25"/>
        <end position="1238"/>
    </location>
</feature>
<keyword evidence="3" id="KW-1185">Reference proteome</keyword>
<dbReference type="Proteomes" id="UP000671852">
    <property type="component" value="Chromosome"/>
</dbReference>
<proteinExistence type="predicted"/>
<protein>
    <submittedName>
        <fullName evidence="2">Uncharacterized protein</fullName>
    </submittedName>
</protein>
<sequence>MMNYKKSLMSLAATLALSSTAVSANYITLNNANANTPNAPWVLFGVTGLKANGAGSGSTAGVFSITDNTANKKTDSGSDELFTEGFFAGTGESLAKIKAIAVPTVEVRVDTTSLTFNNTEPVHTMYVTMEAGDSPSFAITYRASMEGQKMQYSILPDGSSAHEITLSSSGTYSNPGVGALIETVPGLESGTLNKIADVVDYDLSNNPTTASYYDKTDNQQVAAASEYIRLYNYDTANTRWNLYDSRNSEATNDFLTLTKGKGYWGQMNLELSDRQAGLVLGSSSISADEYTAAGITEGWNLLAFSDETSTIRKASTGLKVTLTGAATIQIWDSSGNHMVEAAFVGATLANTRSGCLAINQAIKDAKIAGDFPETFDLKAFSSIAGSIVLMSNQRFVIAEKTGTTAINAVTTLANQVPYNVDVSDLTQTTSVAVTDLGTGVGAKTAVMSKYGEYAMVIEPLTEAGVVAAANATPNKVKIHFQNAADDATDATPIETSGALGDVVTQVEAIATGGSTYKAVVIDTNYDSASAVDKVLVASTKPFFIRDHTFTRVFDYTDVNANSKVRVTGAGADLETDVNGAQDLGTFAGALDTAVNNVNVSFVGTTTDSTGKIVMFTSVADASKFDVTENIETLPYTDQLADGTTTDNLAKGAVKGVWSLDSLATGTMNNVITHQVVAAEFPDNAADKITLVLRNSYGADYTHPEYTVSGIPADDAAWAAELKTLIESALTAANLSAVVTSVGDGTDVDITITSTEVADIAWSWEAGNGATDEEAVTFAGATPVDNIESGLLVVPTADLVEDLKFNAVFTPNYVSFGPLYTIMDAGYALKALVTGTTNISSGAVEWESIDLTRKPSEWLDSQDYSLFKTKETSGYWAYLEAATEETLSITTASFNPTYTTHFNANGTTYNNVAGQIYLEVAGLPQFGDSNYDNSSVIKALVNGNAIELSSKSTNNVYSGDLSSYEVANLTAGSKYPVYANIANGLGSNLLNADTGLIVDLIKPAAPTVSIGDGVSVAFSSTSTDVAGYYVFDGKVPDYNTLSGSNLKATLSVTDAAAYPLCSKLDRLTTSSEDAYALNVFAVDGSGTLGTGNASDVTTKNYIPILKSAVKVSDAANTDSEPTTYGTVYGDDCVATGPQVIDYGLSITSETDLQTVAIAYEPENGADLASPIDVFVRGAVSLARITYSDVYEGSVVYIKIDEVVYSYTLPTAANAVPFTSANPAVLTDTAVATKRSDQNF</sequence>
<name>A0A975GBN1_9BACT</name>
<evidence type="ECO:0000313" key="3">
    <source>
        <dbReference type="Proteomes" id="UP000671852"/>
    </source>
</evidence>
<feature type="signal peptide" evidence="1">
    <location>
        <begin position="1"/>
        <end position="24"/>
    </location>
</feature>
<evidence type="ECO:0000256" key="1">
    <source>
        <dbReference type="SAM" id="SignalP"/>
    </source>
</evidence>
<organism evidence="2 3">
    <name type="scientific">Sulfurimonas aquatica</name>
    <dbReference type="NCBI Taxonomy" id="2672570"/>
    <lineage>
        <taxon>Bacteria</taxon>
        <taxon>Pseudomonadati</taxon>
        <taxon>Campylobacterota</taxon>
        <taxon>Epsilonproteobacteria</taxon>
        <taxon>Campylobacterales</taxon>
        <taxon>Sulfurimonadaceae</taxon>
        <taxon>Sulfurimonas</taxon>
    </lineage>
</organism>
<reference evidence="2" key="1">
    <citation type="submission" date="2019-11" db="EMBL/GenBank/DDBJ databases">
        <authorList>
            <person name="Kojima H."/>
        </authorList>
    </citation>
    <scope>NUCLEOTIDE SEQUENCE</scope>
    <source>
        <strain evidence="2">H1576</strain>
    </source>
</reference>